<dbReference type="AlphaFoldDB" id="G2SQ34"/>
<feature type="transmembrane region" description="Helical" evidence="1">
    <location>
        <begin position="20"/>
        <end position="41"/>
    </location>
</feature>
<keyword evidence="1" id="KW-0472">Membrane</keyword>
<evidence type="ECO:0000313" key="3">
    <source>
        <dbReference type="Proteomes" id="UP000001279"/>
    </source>
</evidence>
<dbReference type="Proteomes" id="UP000001279">
    <property type="component" value="Chromosome"/>
</dbReference>
<feature type="transmembrane region" description="Helical" evidence="1">
    <location>
        <begin position="90"/>
        <end position="110"/>
    </location>
</feature>
<protein>
    <submittedName>
        <fullName evidence="2">Hypothetical membrane protein</fullName>
    </submittedName>
</protein>
<dbReference type="GeneID" id="29802587"/>
<accession>G2SQ34</accession>
<feature type="transmembrane region" description="Helical" evidence="1">
    <location>
        <begin position="359"/>
        <end position="379"/>
    </location>
</feature>
<proteinExistence type="predicted"/>
<dbReference type="EMBL" id="CP003032">
    <property type="protein sequence ID" value="AEN77460.1"/>
    <property type="molecule type" value="Genomic_DNA"/>
</dbReference>
<feature type="transmembrane region" description="Helical" evidence="1">
    <location>
        <begin position="260"/>
        <end position="281"/>
    </location>
</feature>
<keyword evidence="1" id="KW-0812">Transmembrane</keyword>
<organism evidence="2 3">
    <name type="scientific">Ligilactobacillus ruminis (strain ATCC 27782 / RF3)</name>
    <name type="common">Lactobacillus ruminis</name>
    <dbReference type="NCBI Taxonomy" id="1069534"/>
    <lineage>
        <taxon>Bacteria</taxon>
        <taxon>Bacillati</taxon>
        <taxon>Bacillota</taxon>
        <taxon>Bacilli</taxon>
        <taxon>Lactobacillales</taxon>
        <taxon>Lactobacillaceae</taxon>
        <taxon>Ligilactobacillus</taxon>
    </lineage>
</organism>
<feature type="transmembrane region" description="Helical" evidence="1">
    <location>
        <begin position="293"/>
        <end position="312"/>
    </location>
</feature>
<dbReference type="KEGG" id="lrm:LRC_01320"/>
<dbReference type="eggNOG" id="COG5542">
    <property type="taxonomic scope" value="Bacteria"/>
</dbReference>
<dbReference type="PATRIC" id="fig|1069534.5.peg.154"/>
<keyword evidence="1" id="KW-1133">Transmembrane helix</keyword>
<sequence length="395" mass="45664">MFKFEKIFLDIIFKYKDKFFLLVISILGLFIRYQGIHFISWDMKTFLIPWYNVIDAKGGLHALGTQVGDYNILYQTFVALITYLHRNCVVMYKILSILFDYILAVSAGLLCMRLTKKNNSFIFSSIYSIVLFLPTVILNSSYWGQSDSIYTTFVILTLLFLFEEKYLLSFIMLGLGFSFKFQTIFIVPFIICYYVYKKRFSIMYFLASVGIFWLSGLPAYLNGRNLLAPFKIYANQTGTYKQMSISAPSFWILIGNDYKLLHLTAIILTVALCGIALYLIMSGKINLENATSYMAAAAWFTWTCPLFLPAMHERYTYLLDILLVILTFMDNKYLKYAAISILISIITNCASLFGTWHFAIQWCIIACVLAWVHFTYTLLNDNKNSNQEEIATEQS</sequence>
<name>G2SQ34_LIGR2</name>
<keyword evidence="3" id="KW-1185">Reference proteome</keyword>
<feature type="transmembrane region" description="Helical" evidence="1">
    <location>
        <begin position="148"/>
        <end position="163"/>
    </location>
</feature>
<evidence type="ECO:0000256" key="1">
    <source>
        <dbReference type="SAM" id="Phobius"/>
    </source>
</evidence>
<feature type="transmembrane region" description="Helical" evidence="1">
    <location>
        <begin position="202"/>
        <end position="221"/>
    </location>
</feature>
<evidence type="ECO:0000313" key="2">
    <source>
        <dbReference type="EMBL" id="AEN77460.1"/>
    </source>
</evidence>
<reference evidence="2 3" key="1">
    <citation type="journal article" date="2011" name="Microb. Cell Fact.">
        <title>Genome sequences and comparative genomics of two Lactobacillus ruminis strains from the bovine and human intestinal tracts.</title>
        <authorList>
            <person name="Forde B.M."/>
            <person name="Neville B.A."/>
            <person name="O'Donnell M.M."/>
            <person name="Riboulet-Bisson E."/>
            <person name="Claesson M.J."/>
            <person name="Coghlan A."/>
            <person name="Ross R.P."/>
            <person name="O'Toole P.W."/>
        </authorList>
    </citation>
    <scope>NUCLEOTIDE SEQUENCE [LARGE SCALE GENOMIC DNA]</scope>
    <source>
        <strain evidence="3">ATCC 27782 / RF3</strain>
    </source>
</reference>
<feature type="transmembrane region" description="Helical" evidence="1">
    <location>
        <begin position="122"/>
        <end position="142"/>
    </location>
</feature>
<feature type="transmembrane region" description="Helical" evidence="1">
    <location>
        <begin position="333"/>
        <end position="353"/>
    </location>
</feature>
<dbReference type="HOGENOM" id="CLU_043514_0_0_9"/>
<feature type="transmembrane region" description="Helical" evidence="1">
    <location>
        <begin position="170"/>
        <end position="196"/>
    </location>
</feature>
<dbReference type="STRING" id="1069534.LRC_01320"/>
<dbReference type="RefSeq" id="WP_014072743.1">
    <property type="nucleotide sequence ID" value="NC_015975.1"/>
</dbReference>
<gene>
    <name evidence="2" type="ordered locus">LRC_01320</name>
</gene>